<comment type="caution">
    <text evidence="2">The sequence shown here is derived from an EMBL/GenBank/DDBJ whole genome shotgun (WGS) entry which is preliminary data.</text>
</comment>
<feature type="signal peptide" evidence="1">
    <location>
        <begin position="1"/>
        <end position="33"/>
    </location>
</feature>
<reference evidence="2" key="1">
    <citation type="submission" date="2022-08" db="EMBL/GenBank/DDBJ databases">
        <authorList>
            <consortium name="DOE Joint Genome Institute"/>
            <person name="Min B."/>
            <person name="Riley R."/>
            <person name="Sierra-Patev S."/>
            <person name="Naranjo-Ortiz M."/>
            <person name="Looney B."/>
            <person name="Konkel Z."/>
            <person name="Slot J.C."/>
            <person name="Sakamoto Y."/>
            <person name="Steenwyk J.L."/>
            <person name="Rokas A."/>
            <person name="Carro J."/>
            <person name="Camarero S."/>
            <person name="Ferreira P."/>
            <person name="Molpeceres G."/>
            <person name="Ruiz-Duenas F.J."/>
            <person name="Serrano A."/>
            <person name="Henrissat B."/>
            <person name="Drula E."/>
            <person name="Hughes K.W."/>
            <person name="Mata J.L."/>
            <person name="Ishikawa N.K."/>
            <person name="Vargas-Isla R."/>
            <person name="Ushijima S."/>
            <person name="Smith C.A."/>
            <person name="Ahrendt S."/>
            <person name="Andreopoulos W."/>
            <person name="He G."/>
            <person name="Labutti K."/>
            <person name="Lipzen A."/>
            <person name="Ng V."/>
            <person name="Sandor L."/>
            <person name="Barry K."/>
            <person name="Martinez A.T."/>
            <person name="Xiao Y."/>
            <person name="Gibbons J.G."/>
            <person name="Terashima K."/>
            <person name="Hibbett D.S."/>
            <person name="Grigoriev I.V."/>
        </authorList>
    </citation>
    <scope>NUCLEOTIDE SEQUENCE</scope>
    <source>
        <strain evidence="2">TFB10827</strain>
    </source>
</reference>
<keyword evidence="3" id="KW-1185">Reference proteome</keyword>
<sequence length="334" mass="37765">MNSIARMPIILTPHFFSCLCSLILIPMSTGVRGLPCSPSIPLTGTEDPGECSFIDLATLTRRLEQVQHAPQQSSRYAQVEHNRFCVLNQDSFVASIFPNPHSRQLDPVCSNREIKQVSGLAPYILHVPSLWPETTPARLQAGDQTVLPSHYGLSHRILFPHEISRYLLRLGPAPYHIFPHPTTHPVLSRYDEDQELFHIESSRKTSLAYYPSIPPKETRMRRIVDPYQKIRCPIPNCTAVISPYIEDVRTHLVCDHCSLYSLRLKTTPSECLHCSCGIWIHGGGEAIALHIACSHVPGWKVGCMYCDWEGLREAFERHLPLCSDLRSQMIDLQA</sequence>
<evidence type="ECO:0008006" key="4">
    <source>
        <dbReference type="Google" id="ProtNLM"/>
    </source>
</evidence>
<proteinExistence type="predicted"/>
<dbReference type="Proteomes" id="UP001163828">
    <property type="component" value="Unassembled WGS sequence"/>
</dbReference>
<protein>
    <recommendedName>
        <fullName evidence="4">C2H2-type domain-containing protein</fullName>
    </recommendedName>
</protein>
<evidence type="ECO:0000313" key="3">
    <source>
        <dbReference type="Proteomes" id="UP001163828"/>
    </source>
</evidence>
<feature type="chain" id="PRO_5047088079" description="C2H2-type domain-containing protein" evidence="1">
    <location>
        <begin position="34"/>
        <end position="334"/>
    </location>
</feature>
<keyword evidence="1" id="KW-0732">Signal</keyword>
<evidence type="ECO:0000256" key="1">
    <source>
        <dbReference type="SAM" id="SignalP"/>
    </source>
</evidence>
<evidence type="ECO:0000313" key="2">
    <source>
        <dbReference type="EMBL" id="KAJ3995296.1"/>
    </source>
</evidence>
<organism evidence="2 3">
    <name type="scientific">Lentinula boryana</name>
    <dbReference type="NCBI Taxonomy" id="40481"/>
    <lineage>
        <taxon>Eukaryota</taxon>
        <taxon>Fungi</taxon>
        <taxon>Dikarya</taxon>
        <taxon>Basidiomycota</taxon>
        <taxon>Agaricomycotina</taxon>
        <taxon>Agaricomycetes</taxon>
        <taxon>Agaricomycetidae</taxon>
        <taxon>Agaricales</taxon>
        <taxon>Marasmiineae</taxon>
        <taxon>Omphalotaceae</taxon>
        <taxon>Lentinula</taxon>
    </lineage>
</organism>
<dbReference type="EMBL" id="MU790660">
    <property type="protein sequence ID" value="KAJ3995296.1"/>
    <property type="molecule type" value="Genomic_DNA"/>
</dbReference>
<gene>
    <name evidence="2" type="ORF">F5050DRAFT_1768406</name>
</gene>
<name>A0ABQ8Q9V3_9AGAR</name>
<accession>A0ABQ8Q9V3</accession>